<dbReference type="EMBL" id="KN847548">
    <property type="protein sequence ID" value="KIW02699.1"/>
    <property type="molecule type" value="Genomic_DNA"/>
</dbReference>
<name>A0A0D2AU77_9PEZI</name>
<dbReference type="GeneID" id="27314110"/>
<accession>A0A0D2AU77</accession>
<dbReference type="RefSeq" id="XP_016212568.1">
    <property type="nucleotide sequence ID" value="XM_016359732.1"/>
</dbReference>
<keyword evidence="2" id="KW-1185">Reference proteome</keyword>
<dbReference type="InParanoid" id="A0A0D2AU77"/>
<evidence type="ECO:0000313" key="2">
    <source>
        <dbReference type="Proteomes" id="UP000053259"/>
    </source>
</evidence>
<dbReference type="AlphaFoldDB" id="A0A0D2AU77"/>
<evidence type="ECO:0000313" key="1">
    <source>
        <dbReference type="EMBL" id="KIW02699.1"/>
    </source>
</evidence>
<dbReference type="HOGENOM" id="CLU_061413_0_0_1"/>
<dbReference type="OrthoDB" id="2364174at2759"/>
<dbReference type="VEuPathDB" id="FungiDB:PV09_06137"/>
<dbReference type="Proteomes" id="UP000053259">
    <property type="component" value="Unassembled WGS sequence"/>
</dbReference>
<reference evidence="1 2" key="1">
    <citation type="submission" date="2015-01" db="EMBL/GenBank/DDBJ databases">
        <title>The Genome Sequence of Ochroconis gallopava CBS43764.</title>
        <authorList>
            <consortium name="The Broad Institute Genomics Platform"/>
            <person name="Cuomo C."/>
            <person name="de Hoog S."/>
            <person name="Gorbushina A."/>
            <person name="Stielow B."/>
            <person name="Teixiera M."/>
            <person name="Abouelleil A."/>
            <person name="Chapman S.B."/>
            <person name="Priest M."/>
            <person name="Young S.K."/>
            <person name="Wortman J."/>
            <person name="Nusbaum C."/>
            <person name="Birren B."/>
        </authorList>
    </citation>
    <scope>NUCLEOTIDE SEQUENCE [LARGE SCALE GENOMIC DNA]</scope>
    <source>
        <strain evidence="1 2">CBS 43764</strain>
    </source>
</reference>
<sequence>MSAKEPVEKLPLAVRKNVRDEFEADREDLESQISKLLGGQQWKIEVNPNLIYAYAEEGSYGHQSLGDCMKAYIDGAIYRLKYFLESQDHGEEGVAEINKLASTHTITIYPDLEKKNSYCGVDIKGGVLRILFREGNLGTNVDNALEHLENALNEAAPADSSELSYTARNSIKRDWDKDAETLRKDIAEQVHNDNIKLNPNFAAVVEKLKTGKDVRDDWAANLGAFTKKYFESVAYYLKCNKFKEDDLMYEGFNEVVTGNEIIFRVVDKVTGPSSYNQCLVEDGKLVLQTTPSNFGTNVDYIAEKIVDVL</sequence>
<protein>
    <submittedName>
        <fullName evidence="1">Uncharacterized protein</fullName>
    </submittedName>
</protein>
<gene>
    <name evidence="1" type="ORF">PV09_06137</name>
</gene>
<proteinExistence type="predicted"/>
<organism evidence="1 2">
    <name type="scientific">Verruconis gallopava</name>
    <dbReference type="NCBI Taxonomy" id="253628"/>
    <lineage>
        <taxon>Eukaryota</taxon>
        <taxon>Fungi</taxon>
        <taxon>Dikarya</taxon>
        <taxon>Ascomycota</taxon>
        <taxon>Pezizomycotina</taxon>
        <taxon>Dothideomycetes</taxon>
        <taxon>Pleosporomycetidae</taxon>
        <taxon>Venturiales</taxon>
        <taxon>Sympoventuriaceae</taxon>
        <taxon>Verruconis</taxon>
    </lineage>
</organism>